<dbReference type="CDD" id="cd00527">
    <property type="entry name" value="IF6"/>
    <property type="match status" value="1"/>
</dbReference>
<dbReference type="Pfam" id="PF01912">
    <property type="entry name" value="eIF-6"/>
    <property type="match status" value="1"/>
</dbReference>
<dbReference type="GeneID" id="8250233"/>
<dbReference type="Proteomes" id="UP000002009">
    <property type="component" value="Chromosome 1"/>
</dbReference>
<keyword evidence="7" id="KW-1185">Reference proteome</keyword>
<dbReference type="GO" id="GO:0005737">
    <property type="term" value="C:cytoplasm"/>
    <property type="evidence" value="ECO:0007669"/>
    <property type="project" value="UniProtKB-SubCell"/>
</dbReference>
<dbReference type="EMBL" id="CP001574">
    <property type="protein sequence ID" value="ACO68566.1"/>
    <property type="molecule type" value="Genomic_DNA"/>
</dbReference>
<comment type="function">
    <text evidence="5">Binds to the 60S ribosomal subunit and prevents its association with the 40S ribosomal subunit to form the 80S initiation complex in the cytoplasm. May also be involved in ribosome biogenesis.</text>
</comment>
<dbReference type="RefSeq" id="XP_002507308.1">
    <property type="nucleotide sequence ID" value="XM_002507262.1"/>
</dbReference>
<accession>C1FEH0</accession>
<dbReference type="NCBIfam" id="TIGR00323">
    <property type="entry name" value="eIF-6"/>
    <property type="match status" value="1"/>
</dbReference>
<dbReference type="GO" id="GO:0043023">
    <property type="term" value="F:ribosomal large subunit binding"/>
    <property type="evidence" value="ECO:0007669"/>
    <property type="project" value="UniProtKB-UniRule"/>
</dbReference>
<keyword evidence="4 5" id="KW-0539">Nucleus</keyword>
<dbReference type="OrthoDB" id="4155914at2759"/>
<dbReference type="InterPro" id="IPR002769">
    <property type="entry name" value="eIF6"/>
</dbReference>
<evidence type="ECO:0000313" key="6">
    <source>
        <dbReference type="EMBL" id="ACO68566.1"/>
    </source>
</evidence>
<dbReference type="STRING" id="296587.C1FEH0"/>
<dbReference type="FunFam" id="3.75.10.10:FF:000001">
    <property type="entry name" value="Eukaryotic translation initiation factor 6"/>
    <property type="match status" value="1"/>
</dbReference>
<dbReference type="SMART" id="SM00654">
    <property type="entry name" value="eIF6"/>
    <property type="match status" value="1"/>
</dbReference>
<organism evidence="6 7">
    <name type="scientific">Micromonas commoda (strain RCC299 / NOUM17 / CCMP2709)</name>
    <name type="common">Picoplanktonic green alga</name>
    <dbReference type="NCBI Taxonomy" id="296587"/>
    <lineage>
        <taxon>Eukaryota</taxon>
        <taxon>Viridiplantae</taxon>
        <taxon>Chlorophyta</taxon>
        <taxon>Mamiellophyceae</taxon>
        <taxon>Mamiellales</taxon>
        <taxon>Mamiellaceae</taxon>
        <taxon>Micromonas</taxon>
    </lineage>
</organism>
<dbReference type="GO" id="GO:0005730">
    <property type="term" value="C:nucleolus"/>
    <property type="evidence" value="ECO:0007669"/>
    <property type="project" value="UniProtKB-SubCell"/>
</dbReference>
<dbReference type="eggNOG" id="KOG3185">
    <property type="taxonomic scope" value="Eukaryota"/>
</dbReference>
<dbReference type="HAMAP" id="MF_00032">
    <property type="entry name" value="eIF_6"/>
    <property type="match status" value="1"/>
</dbReference>
<dbReference type="PANTHER" id="PTHR10784">
    <property type="entry name" value="TRANSLATION INITIATION FACTOR 6"/>
    <property type="match status" value="1"/>
</dbReference>
<dbReference type="SUPFAM" id="SSF55909">
    <property type="entry name" value="Pentein"/>
    <property type="match status" value="1"/>
</dbReference>
<comment type="similarity">
    <text evidence="5">Belongs to the eIF-6 family.</text>
</comment>
<dbReference type="AlphaFoldDB" id="C1FEH0"/>
<keyword evidence="1 5" id="KW-0963">Cytoplasm</keyword>
<comment type="subunit">
    <text evidence="5">Monomer. Associates with the 60S ribosomal subunit.</text>
</comment>
<dbReference type="FunCoup" id="C1FEH0">
    <property type="interactions" value="1770"/>
</dbReference>
<dbReference type="PIRSF" id="PIRSF006413">
    <property type="entry name" value="IF-6"/>
    <property type="match status" value="1"/>
</dbReference>
<sequence length="245" mass="26388">MAVRLQYENSNDIGVFANLTNSYCITALGGSENFYSVFQSELASDIPVVKTSIAGTRLVGRMSVGNKNGLLLPNSVTDQELLHMRNSLPDDLIIQRVDERLSALGNCIACNDYVALIHPDLDEETEEIVADVLGVEVFRQTIAGNTLVGSYCCFTNQGGVVHPQTTIQDLDELSSLLQVPLVAGTMNRGSDVISAGLIANDWAAFCGLDTTSTELQVVENILKLKQLQPSSLVTNLRASLVDALV</sequence>
<reference evidence="6 7" key="1">
    <citation type="journal article" date="2009" name="Science">
        <title>Green evolution and dynamic adaptations revealed by genomes of the marine picoeukaryotes Micromonas.</title>
        <authorList>
            <person name="Worden A.Z."/>
            <person name="Lee J.H."/>
            <person name="Mock T."/>
            <person name="Rouze P."/>
            <person name="Simmons M.P."/>
            <person name="Aerts A.L."/>
            <person name="Allen A.E."/>
            <person name="Cuvelier M.L."/>
            <person name="Derelle E."/>
            <person name="Everett M.V."/>
            <person name="Foulon E."/>
            <person name="Grimwood J."/>
            <person name="Gundlach H."/>
            <person name="Henrissat B."/>
            <person name="Napoli C."/>
            <person name="McDonald S.M."/>
            <person name="Parker M.S."/>
            <person name="Rombauts S."/>
            <person name="Salamov A."/>
            <person name="Von Dassow P."/>
            <person name="Badger J.H."/>
            <person name="Coutinho P.M."/>
            <person name="Demir E."/>
            <person name="Dubchak I."/>
            <person name="Gentemann C."/>
            <person name="Eikrem W."/>
            <person name="Gready J.E."/>
            <person name="John U."/>
            <person name="Lanier W."/>
            <person name="Lindquist E.A."/>
            <person name="Lucas S."/>
            <person name="Mayer K.F."/>
            <person name="Moreau H."/>
            <person name="Not F."/>
            <person name="Otillar R."/>
            <person name="Panaud O."/>
            <person name="Pangilinan J."/>
            <person name="Paulsen I."/>
            <person name="Piegu B."/>
            <person name="Poliakov A."/>
            <person name="Robbens S."/>
            <person name="Schmutz J."/>
            <person name="Toulza E."/>
            <person name="Wyss T."/>
            <person name="Zelensky A."/>
            <person name="Zhou K."/>
            <person name="Armbrust E.V."/>
            <person name="Bhattacharya D."/>
            <person name="Goodenough U.W."/>
            <person name="Van de Peer Y."/>
            <person name="Grigoriev I.V."/>
        </authorList>
    </citation>
    <scope>NUCLEOTIDE SEQUENCE [LARGE SCALE GENOMIC DNA]</scope>
    <source>
        <strain evidence="7">RCC299 / NOUM17</strain>
    </source>
</reference>
<evidence type="ECO:0000256" key="2">
    <source>
        <dbReference type="ARBA" id="ARBA00022540"/>
    </source>
</evidence>
<proteinExistence type="inferred from homology"/>
<keyword evidence="2 5" id="KW-0396">Initiation factor</keyword>
<comment type="subcellular location">
    <subcellularLocation>
        <location evidence="5">Cytoplasm</location>
    </subcellularLocation>
    <subcellularLocation>
        <location evidence="5">Nucleus</location>
        <location evidence="5">Nucleolus</location>
    </subcellularLocation>
    <text evidence="5">Shuttles between cytoplasm and nucleus/nucleolus.</text>
</comment>
<dbReference type="OMA" id="WCAFCGM"/>
<evidence type="ECO:0000313" key="7">
    <source>
        <dbReference type="Proteomes" id="UP000002009"/>
    </source>
</evidence>
<evidence type="ECO:0000256" key="4">
    <source>
        <dbReference type="ARBA" id="ARBA00023242"/>
    </source>
</evidence>
<keyword evidence="3 5" id="KW-0648">Protein biosynthesis</keyword>
<gene>
    <name evidence="5 6" type="primary">EIF6</name>
    <name evidence="6" type="ORF">MICPUN_107364</name>
</gene>
<dbReference type="GO" id="GO:0042273">
    <property type="term" value="P:ribosomal large subunit biogenesis"/>
    <property type="evidence" value="ECO:0007669"/>
    <property type="project" value="UniProtKB-UniRule"/>
</dbReference>
<evidence type="ECO:0000256" key="3">
    <source>
        <dbReference type="ARBA" id="ARBA00022917"/>
    </source>
</evidence>
<keyword evidence="5" id="KW-0690">Ribosome biogenesis</keyword>
<dbReference type="GO" id="GO:0042256">
    <property type="term" value="P:cytosolic ribosome assembly"/>
    <property type="evidence" value="ECO:0007669"/>
    <property type="project" value="UniProtKB-UniRule"/>
</dbReference>
<dbReference type="InParanoid" id="C1FEH0"/>
<evidence type="ECO:0000256" key="1">
    <source>
        <dbReference type="ARBA" id="ARBA00022490"/>
    </source>
</evidence>
<dbReference type="GO" id="GO:0003743">
    <property type="term" value="F:translation initiation factor activity"/>
    <property type="evidence" value="ECO:0007669"/>
    <property type="project" value="UniProtKB-UniRule"/>
</dbReference>
<protein>
    <recommendedName>
        <fullName evidence="5">Eukaryotic translation initiation factor 6</fullName>
        <shortName evidence="5">eIF-6</shortName>
    </recommendedName>
</protein>
<dbReference type="KEGG" id="mis:MICPUN_107364"/>
<evidence type="ECO:0000256" key="5">
    <source>
        <dbReference type="HAMAP-Rule" id="MF_03132"/>
    </source>
</evidence>
<dbReference type="Gene3D" id="3.75.10.10">
    <property type="entry name" value="L-arginine/glycine Amidinotransferase, Chain A"/>
    <property type="match status" value="1"/>
</dbReference>
<name>C1FEH0_MICCC</name>